<evidence type="ECO:0000256" key="9">
    <source>
        <dbReference type="SAM" id="MobiDB-lite"/>
    </source>
</evidence>
<evidence type="ECO:0000256" key="6">
    <source>
        <dbReference type="ARBA" id="ARBA00023136"/>
    </source>
</evidence>
<gene>
    <name evidence="13" type="ORF">GCM10023203_00430</name>
</gene>
<dbReference type="Proteomes" id="UP001500457">
    <property type="component" value="Unassembled WGS sequence"/>
</dbReference>
<evidence type="ECO:0000256" key="5">
    <source>
        <dbReference type="ARBA" id="ARBA00022989"/>
    </source>
</evidence>
<dbReference type="InterPro" id="IPR051676">
    <property type="entry name" value="UPF0053_domain"/>
</dbReference>
<dbReference type="Gene3D" id="3.90.1280.20">
    <property type="match status" value="1"/>
</dbReference>
<dbReference type="InterPro" id="IPR002550">
    <property type="entry name" value="CNNM"/>
</dbReference>
<feature type="domain" description="CBS" evidence="11">
    <location>
        <begin position="328"/>
        <end position="385"/>
    </location>
</feature>
<keyword evidence="14" id="KW-1185">Reference proteome</keyword>
<dbReference type="CDD" id="cd04590">
    <property type="entry name" value="CBS_pair_CorC_HlyC_assoc"/>
    <property type="match status" value="1"/>
</dbReference>
<evidence type="ECO:0000256" key="7">
    <source>
        <dbReference type="PROSITE-ProRule" id="PRU00703"/>
    </source>
</evidence>
<keyword evidence="6 8" id="KW-0472">Membrane</keyword>
<feature type="transmembrane region" description="Helical" evidence="10">
    <location>
        <begin position="98"/>
        <end position="119"/>
    </location>
</feature>
<dbReference type="Pfam" id="PF01595">
    <property type="entry name" value="CNNM"/>
    <property type="match status" value="1"/>
</dbReference>
<reference evidence="14" key="1">
    <citation type="journal article" date="2019" name="Int. J. Syst. Evol. Microbiol.">
        <title>The Global Catalogue of Microorganisms (GCM) 10K type strain sequencing project: providing services to taxonomists for standard genome sequencing and annotation.</title>
        <authorList>
            <consortium name="The Broad Institute Genomics Platform"/>
            <consortium name="The Broad Institute Genome Sequencing Center for Infectious Disease"/>
            <person name="Wu L."/>
            <person name="Ma J."/>
        </authorList>
    </citation>
    <scope>NUCLEOTIDE SEQUENCE [LARGE SCALE GENOMIC DNA]</scope>
    <source>
        <strain evidence="14">JCM 17983</strain>
    </source>
</reference>
<dbReference type="PANTHER" id="PTHR43099">
    <property type="entry name" value="UPF0053 PROTEIN YRKA"/>
    <property type="match status" value="1"/>
</dbReference>
<organism evidence="13 14">
    <name type="scientific">Actinomycetospora straminea</name>
    <dbReference type="NCBI Taxonomy" id="663607"/>
    <lineage>
        <taxon>Bacteria</taxon>
        <taxon>Bacillati</taxon>
        <taxon>Actinomycetota</taxon>
        <taxon>Actinomycetes</taxon>
        <taxon>Pseudonocardiales</taxon>
        <taxon>Pseudonocardiaceae</taxon>
        <taxon>Actinomycetospora</taxon>
    </lineage>
</organism>
<feature type="transmembrane region" description="Helical" evidence="10">
    <location>
        <begin position="58"/>
        <end position="78"/>
    </location>
</feature>
<keyword evidence="4" id="KW-0677">Repeat</keyword>
<dbReference type="PROSITE" id="PS51846">
    <property type="entry name" value="CNNM"/>
    <property type="match status" value="1"/>
</dbReference>
<comment type="caution">
    <text evidence="13">The sequence shown here is derived from an EMBL/GenBank/DDBJ whole genome shotgun (WGS) entry which is preliminary data.</text>
</comment>
<accession>A0ABP9DSJ3</accession>
<comment type="subcellular location">
    <subcellularLocation>
        <location evidence="1">Cell membrane</location>
        <topology evidence="1">Multi-pass membrane protein</topology>
    </subcellularLocation>
</comment>
<evidence type="ECO:0000256" key="10">
    <source>
        <dbReference type="SAM" id="Phobius"/>
    </source>
</evidence>
<keyword evidence="2" id="KW-1003">Cell membrane</keyword>
<sequence length="396" mass="42083">MSDYVALLLMIALLGGNAFFVGAEFSLISARRDRLEALQAEGTAGAATVLRASEHLSMMLAAAQLGITICSLALGSLGEPAVAHQLEAVLEPLGVPTVVTRALSFAIALAIVTILHIVIGEMVPKNIAIAGPERTSLWLVPALVAFLKVTRPVIVVLNWCANHVLRLFGVTPVDEREAAYTPQEIAEMLSESRREGLLDASQTRRLTQALSSAEHTVADVMIPLDRVTVLPPNPTVGAVEEAVARTGFSRFPVQAPLGPDAHPRLDTHRHELGTTPITPDAPGEDDDHEPVVALDGYLHVKDVLDLGDVDGDGRSDDEAGDQPVPADRVRALPELALSAPVDEALAALRREGSHLARAVDEEGSTVGLVALEDLVEEYVGTVRDSTHVYRSSGART</sequence>
<evidence type="ECO:0000256" key="2">
    <source>
        <dbReference type="ARBA" id="ARBA00022475"/>
    </source>
</evidence>
<dbReference type="Gene3D" id="3.10.580.10">
    <property type="entry name" value="CBS-domain"/>
    <property type="match status" value="2"/>
</dbReference>
<feature type="region of interest" description="Disordered" evidence="9">
    <location>
        <begin position="254"/>
        <end position="287"/>
    </location>
</feature>
<dbReference type="InterPro" id="IPR044751">
    <property type="entry name" value="Ion_transp-like_CBS"/>
</dbReference>
<keyword evidence="7" id="KW-0129">CBS domain</keyword>
<evidence type="ECO:0000259" key="11">
    <source>
        <dbReference type="PROSITE" id="PS51371"/>
    </source>
</evidence>
<evidence type="ECO:0000256" key="3">
    <source>
        <dbReference type="ARBA" id="ARBA00022692"/>
    </source>
</evidence>
<feature type="transmembrane region" description="Helical" evidence="10">
    <location>
        <begin position="6"/>
        <end position="28"/>
    </location>
</feature>
<dbReference type="InterPro" id="IPR046342">
    <property type="entry name" value="CBS_dom_sf"/>
</dbReference>
<name>A0ABP9DSJ3_9PSEU</name>
<feature type="domain" description="CNNM transmembrane" evidence="12">
    <location>
        <begin position="1"/>
        <end position="202"/>
    </location>
</feature>
<feature type="compositionally biased region" description="Basic and acidic residues" evidence="9">
    <location>
        <begin position="261"/>
        <end position="272"/>
    </location>
</feature>
<evidence type="ECO:0000313" key="14">
    <source>
        <dbReference type="Proteomes" id="UP001500457"/>
    </source>
</evidence>
<evidence type="ECO:0000256" key="1">
    <source>
        <dbReference type="ARBA" id="ARBA00004651"/>
    </source>
</evidence>
<dbReference type="EMBL" id="BAABHQ010000001">
    <property type="protein sequence ID" value="GAA4857734.1"/>
    <property type="molecule type" value="Genomic_DNA"/>
</dbReference>
<dbReference type="Pfam" id="PF00571">
    <property type="entry name" value="CBS"/>
    <property type="match status" value="1"/>
</dbReference>
<evidence type="ECO:0000256" key="8">
    <source>
        <dbReference type="PROSITE-ProRule" id="PRU01193"/>
    </source>
</evidence>
<protein>
    <submittedName>
        <fullName evidence="13">Hemolysin family protein</fullName>
    </submittedName>
</protein>
<dbReference type="SUPFAM" id="SSF54631">
    <property type="entry name" value="CBS-domain pair"/>
    <property type="match status" value="1"/>
</dbReference>
<keyword evidence="3 8" id="KW-0812">Transmembrane</keyword>
<proteinExistence type="predicted"/>
<dbReference type="InterPro" id="IPR000644">
    <property type="entry name" value="CBS_dom"/>
</dbReference>
<evidence type="ECO:0000313" key="13">
    <source>
        <dbReference type="EMBL" id="GAA4857734.1"/>
    </source>
</evidence>
<dbReference type="PROSITE" id="PS51371">
    <property type="entry name" value="CBS"/>
    <property type="match status" value="1"/>
</dbReference>
<dbReference type="PANTHER" id="PTHR43099:SF5">
    <property type="entry name" value="HLYC_CORC FAMILY TRANSPORTER"/>
    <property type="match status" value="1"/>
</dbReference>
<evidence type="ECO:0000256" key="4">
    <source>
        <dbReference type="ARBA" id="ARBA00022737"/>
    </source>
</evidence>
<evidence type="ECO:0000259" key="12">
    <source>
        <dbReference type="PROSITE" id="PS51846"/>
    </source>
</evidence>
<dbReference type="RefSeq" id="WP_274234802.1">
    <property type="nucleotide sequence ID" value="NZ_BAABHQ010000001.1"/>
</dbReference>
<keyword evidence="5 8" id="KW-1133">Transmembrane helix</keyword>